<dbReference type="SUPFAM" id="SSF52540">
    <property type="entry name" value="P-loop containing nucleoside triphosphate hydrolases"/>
    <property type="match status" value="1"/>
</dbReference>
<evidence type="ECO:0000256" key="6">
    <source>
        <dbReference type="ARBA" id="ARBA00022932"/>
    </source>
</evidence>
<feature type="domain" description="DNA polymerase III delta subunit C-terminal" evidence="8">
    <location>
        <begin position="246"/>
        <end position="328"/>
    </location>
</feature>
<dbReference type="RefSeq" id="WP_328016013.1">
    <property type="nucleotide sequence ID" value="NZ_JARTFS010000026.1"/>
</dbReference>
<evidence type="ECO:0000256" key="7">
    <source>
        <dbReference type="ARBA" id="ARBA00049244"/>
    </source>
</evidence>
<dbReference type="InterPro" id="IPR015199">
    <property type="entry name" value="DNA_pol_III_delta_C"/>
</dbReference>
<dbReference type="InterPro" id="IPR027417">
    <property type="entry name" value="P-loop_NTPase"/>
</dbReference>
<protein>
    <recommendedName>
        <fullName evidence="2">DNA polymerase III subunit delta'</fullName>
        <ecNumber evidence="1">2.7.7.7</ecNumber>
    </recommendedName>
</protein>
<dbReference type="NCBIfam" id="TIGR00678">
    <property type="entry name" value="holB"/>
    <property type="match status" value="1"/>
</dbReference>
<keyword evidence="6" id="KW-0239">DNA-directed DNA polymerase</keyword>
<reference evidence="9 10" key="1">
    <citation type="submission" date="2023-03" db="EMBL/GenBank/DDBJ databases">
        <title>Bacillus Genome Sequencing.</title>
        <authorList>
            <person name="Dunlap C."/>
        </authorList>
    </citation>
    <scope>NUCLEOTIDE SEQUENCE [LARGE SCALE GENOMIC DNA]</scope>
    <source>
        <strain evidence="9 10">NRS-1717</strain>
    </source>
</reference>
<dbReference type="PANTHER" id="PTHR11669">
    <property type="entry name" value="REPLICATION FACTOR C / DNA POLYMERASE III GAMMA-TAU SUBUNIT"/>
    <property type="match status" value="1"/>
</dbReference>
<comment type="catalytic activity">
    <reaction evidence="7">
        <text>DNA(n) + a 2'-deoxyribonucleoside 5'-triphosphate = DNA(n+1) + diphosphate</text>
        <dbReference type="Rhea" id="RHEA:22508"/>
        <dbReference type="Rhea" id="RHEA-COMP:17339"/>
        <dbReference type="Rhea" id="RHEA-COMP:17340"/>
        <dbReference type="ChEBI" id="CHEBI:33019"/>
        <dbReference type="ChEBI" id="CHEBI:61560"/>
        <dbReference type="ChEBI" id="CHEBI:173112"/>
        <dbReference type="EC" id="2.7.7.7"/>
    </reaction>
</comment>
<proteinExistence type="predicted"/>
<evidence type="ECO:0000256" key="1">
    <source>
        <dbReference type="ARBA" id="ARBA00012417"/>
    </source>
</evidence>
<evidence type="ECO:0000256" key="4">
    <source>
        <dbReference type="ARBA" id="ARBA00022695"/>
    </source>
</evidence>
<dbReference type="NCBIfam" id="NF005972">
    <property type="entry name" value="PRK08058.1"/>
    <property type="match status" value="1"/>
</dbReference>
<keyword evidence="3 9" id="KW-0808">Transferase</keyword>
<dbReference type="PANTHER" id="PTHR11669:SF8">
    <property type="entry name" value="DNA POLYMERASE III SUBUNIT DELTA"/>
    <property type="match status" value="1"/>
</dbReference>
<comment type="caution">
    <text evidence="9">The sequence shown here is derived from an EMBL/GenBank/DDBJ whole genome shotgun (WGS) entry which is preliminary data.</text>
</comment>
<organism evidence="9 10">
    <name type="scientific">Metabacillus fastidiosus</name>
    <dbReference type="NCBI Taxonomy" id="1458"/>
    <lineage>
        <taxon>Bacteria</taxon>
        <taxon>Bacillati</taxon>
        <taxon>Bacillota</taxon>
        <taxon>Bacilli</taxon>
        <taxon>Bacillales</taxon>
        <taxon>Bacillaceae</taxon>
        <taxon>Metabacillus</taxon>
    </lineage>
</organism>
<sequence length="330" mass="37845">MTSTWNELAVYQPKVLKLLANSIQKNRLAHAYLFEGSKGTGKKDISLLLAKRYFCQNPSGYEPCHICRNCRRIDTGNHPDVHIVQPDGLSIKKSQIQALQEEFSKAGVESNKKLYIIEHADRMTVNAANSLLKFLEEPSSSTIAILITEQVHRIINTILSRCQTLSFQPIPPSAIREELEKHEVPSRIAHLVSYLTNDVEQALEISRDDWFAEARAIVIKLYEVLWDRKGQAPLMIHTQWMPHFNDKEKQDIGLDLLLYIYKDLLSVQIGNDKQVVFQDLLQQLKQHSLQITQRNLLKKITLVLDAKRKLHANTNPQLLMEQLVLTLQEG</sequence>
<dbReference type="Pfam" id="PF09115">
    <property type="entry name" value="DNApol3-delta_C"/>
    <property type="match status" value="1"/>
</dbReference>
<keyword evidence="10" id="KW-1185">Reference proteome</keyword>
<dbReference type="Pfam" id="PF13177">
    <property type="entry name" value="DNA_pol3_delta2"/>
    <property type="match status" value="1"/>
</dbReference>
<dbReference type="Proteomes" id="UP001342826">
    <property type="component" value="Unassembled WGS sequence"/>
</dbReference>
<dbReference type="InterPro" id="IPR050238">
    <property type="entry name" value="DNA_Rep/Repair_Clamp_Loader"/>
</dbReference>
<keyword evidence="5" id="KW-0235">DNA replication</keyword>
<dbReference type="Gene3D" id="3.40.50.300">
    <property type="entry name" value="P-loop containing nucleotide triphosphate hydrolases"/>
    <property type="match status" value="1"/>
</dbReference>
<dbReference type="EC" id="2.7.7.7" evidence="1"/>
<accession>A0ABU6P4B3</accession>
<dbReference type="GO" id="GO:0003887">
    <property type="term" value="F:DNA-directed DNA polymerase activity"/>
    <property type="evidence" value="ECO:0007669"/>
    <property type="project" value="UniProtKB-EC"/>
</dbReference>
<dbReference type="InterPro" id="IPR004622">
    <property type="entry name" value="DNA_pol_HolB"/>
</dbReference>
<evidence type="ECO:0000256" key="5">
    <source>
        <dbReference type="ARBA" id="ARBA00022705"/>
    </source>
</evidence>
<dbReference type="EMBL" id="JARTFS010000026">
    <property type="protein sequence ID" value="MED4404187.1"/>
    <property type="molecule type" value="Genomic_DNA"/>
</dbReference>
<evidence type="ECO:0000256" key="3">
    <source>
        <dbReference type="ARBA" id="ARBA00022679"/>
    </source>
</evidence>
<evidence type="ECO:0000256" key="2">
    <source>
        <dbReference type="ARBA" id="ARBA00014363"/>
    </source>
</evidence>
<evidence type="ECO:0000313" key="9">
    <source>
        <dbReference type="EMBL" id="MED4404187.1"/>
    </source>
</evidence>
<evidence type="ECO:0000313" key="10">
    <source>
        <dbReference type="Proteomes" id="UP001342826"/>
    </source>
</evidence>
<keyword evidence="4 9" id="KW-0548">Nucleotidyltransferase</keyword>
<evidence type="ECO:0000259" key="8">
    <source>
        <dbReference type="Pfam" id="PF09115"/>
    </source>
</evidence>
<name>A0ABU6P4B3_9BACI</name>
<gene>
    <name evidence="9" type="primary">holB</name>
    <name evidence="9" type="ORF">P9271_23170</name>
</gene>